<dbReference type="InterPro" id="IPR009937">
    <property type="entry name" value="Phage_holin_3_6"/>
</dbReference>
<protein>
    <submittedName>
        <fullName evidence="2">Unannotated protein</fullName>
    </submittedName>
</protein>
<reference evidence="2" key="1">
    <citation type="submission" date="2020-05" db="EMBL/GenBank/DDBJ databases">
        <authorList>
            <person name="Chiriac C."/>
            <person name="Salcher M."/>
            <person name="Ghai R."/>
            <person name="Kavagutti S V."/>
        </authorList>
    </citation>
    <scope>NUCLEOTIDE SEQUENCE</scope>
</reference>
<gene>
    <name evidence="2" type="ORF">UFOPK3674_00323</name>
</gene>
<keyword evidence="1" id="KW-0472">Membrane</keyword>
<sequence>MAADDQTSQLAKAIQQVTASTQALIRDEIELAKLELRQKGRVITRGTVIAAAAGLFVIGALILLLFGTAFLVADLISDDHVFWGFFVVAILLLVLAAVAGALAGKAFKKAKAPVPDQALAQARVTKATFERETALTREQVREAIVHPEEERS</sequence>
<dbReference type="AlphaFoldDB" id="A0A6J7HD16"/>
<keyword evidence="1" id="KW-1133">Transmembrane helix</keyword>
<organism evidence="2">
    <name type="scientific">freshwater metagenome</name>
    <dbReference type="NCBI Taxonomy" id="449393"/>
    <lineage>
        <taxon>unclassified sequences</taxon>
        <taxon>metagenomes</taxon>
        <taxon>ecological metagenomes</taxon>
    </lineage>
</organism>
<name>A0A6J7HD16_9ZZZZ</name>
<evidence type="ECO:0000256" key="1">
    <source>
        <dbReference type="SAM" id="Phobius"/>
    </source>
</evidence>
<dbReference type="Pfam" id="PF07332">
    <property type="entry name" value="Phage_holin_3_6"/>
    <property type="match status" value="1"/>
</dbReference>
<accession>A0A6J7HD16</accession>
<feature type="transmembrane region" description="Helical" evidence="1">
    <location>
        <begin position="82"/>
        <end position="103"/>
    </location>
</feature>
<proteinExistence type="predicted"/>
<feature type="transmembrane region" description="Helical" evidence="1">
    <location>
        <begin position="47"/>
        <end position="70"/>
    </location>
</feature>
<keyword evidence="1" id="KW-0812">Transmembrane</keyword>
<evidence type="ECO:0000313" key="2">
    <source>
        <dbReference type="EMBL" id="CAB4917522.1"/>
    </source>
</evidence>
<dbReference type="EMBL" id="CAFBMX010000002">
    <property type="protein sequence ID" value="CAB4917522.1"/>
    <property type="molecule type" value="Genomic_DNA"/>
</dbReference>